<name>A0A2R7Y4N8_9CREN</name>
<dbReference type="InterPro" id="IPR019887">
    <property type="entry name" value="Tscrpt_reg_AsnC/Lrp_C"/>
</dbReference>
<dbReference type="InterPro" id="IPR053483">
    <property type="entry name" value="HTH-Lysine_Regulator"/>
</dbReference>
<dbReference type="InterPro" id="IPR036388">
    <property type="entry name" value="WH-like_DNA-bd_sf"/>
</dbReference>
<evidence type="ECO:0000259" key="5">
    <source>
        <dbReference type="PROSITE" id="PS50956"/>
    </source>
</evidence>
<dbReference type="InterPro" id="IPR019888">
    <property type="entry name" value="Tscrpt_reg_AsnC-like"/>
</dbReference>
<sequence length="141" mass="15742">MKERIDEIDMKLIKLLKENARMKYSSLALELGISESAVRKRLRKLVSLGIIKKFTIEYVVPNEVRAAILIKTSPLKPVPEVSKEIVKIEGVDTVYEVTGDNDILVIVKAPSIDAINKCIDKIRAIPGVASTNTLIILRSWS</sequence>
<reference evidence="6 7" key="1">
    <citation type="journal article" date="2018" name="Syst. Appl. Microbiol.">
        <title>A new symbiotic nanoarchaeote (Candidatus Nanoclepta minutus) and its host (Zestosphaera tikiterensis gen. nov., sp. nov.) from a New Zealand hot spring.</title>
        <authorList>
            <person name="St John E."/>
            <person name="Liu Y."/>
            <person name="Podar M."/>
            <person name="Stott M.B."/>
            <person name="Meneghin J."/>
            <person name="Chen Z."/>
            <person name="Lagutin K."/>
            <person name="Mitchell K."/>
            <person name="Reysenbach A.L."/>
        </authorList>
    </citation>
    <scope>NUCLEOTIDE SEQUENCE [LARGE SCALE GENOMIC DNA]</scope>
    <source>
        <strain evidence="6">NZ3</strain>
    </source>
</reference>
<proteinExistence type="predicted"/>
<dbReference type="PRINTS" id="PR00033">
    <property type="entry name" value="HTHASNC"/>
</dbReference>
<dbReference type="Pfam" id="PF13404">
    <property type="entry name" value="HTH_AsnC-type"/>
    <property type="match status" value="1"/>
</dbReference>
<dbReference type="EMBL" id="NBVN01000004">
    <property type="protein sequence ID" value="PUA32490.1"/>
    <property type="molecule type" value="Genomic_DNA"/>
</dbReference>
<dbReference type="Gene3D" id="3.30.70.920">
    <property type="match status" value="1"/>
</dbReference>
<dbReference type="GO" id="GO:0043200">
    <property type="term" value="P:response to amino acid"/>
    <property type="evidence" value="ECO:0007669"/>
    <property type="project" value="TreeGrafter"/>
</dbReference>
<dbReference type="SMART" id="SM00344">
    <property type="entry name" value="HTH_ASNC"/>
    <property type="match status" value="1"/>
</dbReference>
<dbReference type="InterPro" id="IPR011991">
    <property type="entry name" value="ArsR-like_HTH"/>
</dbReference>
<dbReference type="NCBIfam" id="NF040947">
    <property type="entry name" value="trans_reg_LysM"/>
    <property type="match status" value="1"/>
</dbReference>
<dbReference type="PANTHER" id="PTHR30154">
    <property type="entry name" value="LEUCINE-RESPONSIVE REGULATORY PROTEIN"/>
    <property type="match status" value="1"/>
</dbReference>
<dbReference type="PANTHER" id="PTHR30154:SF50">
    <property type="entry name" value="TRANSCRIPTIONAL REGULATOR, ASNC FAMILY"/>
    <property type="match status" value="1"/>
</dbReference>
<keyword evidence="2" id="KW-0238">DNA-binding</keyword>
<keyword evidence="1" id="KW-0805">Transcription regulation</keyword>
<dbReference type="GO" id="GO:0005829">
    <property type="term" value="C:cytosol"/>
    <property type="evidence" value="ECO:0007669"/>
    <property type="project" value="TreeGrafter"/>
</dbReference>
<dbReference type="GO" id="GO:0043565">
    <property type="term" value="F:sequence-specific DNA binding"/>
    <property type="evidence" value="ECO:0007669"/>
    <property type="project" value="InterPro"/>
</dbReference>
<dbReference type="Proteomes" id="UP000244093">
    <property type="component" value="Unassembled WGS sequence"/>
</dbReference>
<evidence type="ECO:0000313" key="6">
    <source>
        <dbReference type="EMBL" id="PUA32490.1"/>
    </source>
</evidence>
<dbReference type="InterPro" id="IPR011008">
    <property type="entry name" value="Dimeric_a/b-barrel"/>
</dbReference>
<feature type="domain" description="HTH asnC-type" evidence="5">
    <location>
        <begin position="5"/>
        <end position="56"/>
    </location>
</feature>
<evidence type="ECO:0000256" key="4">
    <source>
        <dbReference type="ARBA" id="ARBA00029440"/>
    </source>
</evidence>
<dbReference type="Pfam" id="PF01037">
    <property type="entry name" value="AsnC_trans_reg"/>
    <property type="match status" value="1"/>
</dbReference>
<protein>
    <submittedName>
        <fullName evidence="6">AsnC family transcriptional regulator</fullName>
    </submittedName>
</protein>
<evidence type="ECO:0000256" key="1">
    <source>
        <dbReference type="ARBA" id="ARBA00023015"/>
    </source>
</evidence>
<dbReference type="CDD" id="cd00090">
    <property type="entry name" value="HTH_ARSR"/>
    <property type="match status" value="1"/>
</dbReference>
<keyword evidence="3" id="KW-0804">Transcription</keyword>
<evidence type="ECO:0000313" key="7">
    <source>
        <dbReference type="Proteomes" id="UP000244093"/>
    </source>
</evidence>
<evidence type="ECO:0000256" key="3">
    <source>
        <dbReference type="ARBA" id="ARBA00023163"/>
    </source>
</evidence>
<dbReference type="SUPFAM" id="SSF54909">
    <property type="entry name" value="Dimeric alpha+beta barrel"/>
    <property type="match status" value="1"/>
</dbReference>
<dbReference type="Gene3D" id="1.10.10.10">
    <property type="entry name" value="Winged helix-like DNA-binding domain superfamily/Winged helix DNA-binding domain"/>
    <property type="match status" value="1"/>
</dbReference>
<accession>A0A2R7Y4N8</accession>
<dbReference type="SUPFAM" id="SSF46785">
    <property type="entry name" value="Winged helix' DNA-binding domain"/>
    <property type="match status" value="1"/>
</dbReference>
<dbReference type="InterPro" id="IPR000485">
    <property type="entry name" value="AsnC-type_HTH_dom"/>
</dbReference>
<comment type="pathway">
    <text evidence="4">Amino-acid biosynthesis.</text>
</comment>
<dbReference type="InterPro" id="IPR036390">
    <property type="entry name" value="WH_DNA-bd_sf"/>
</dbReference>
<gene>
    <name evidence="6" type="ORF">B7O98_07500</name>
</gene>
<dbReference type="AlphaFoldDB" id="A0A2R7Y4N8"/>
<evidence type="ECO:0000256" key="2">
    <source>
        <dbReference type="ARBA" id="ARBA00023125"/>
    </source>
</evidence>
<comment type="caution">
    <text evidence="6">The sequence shown here is derived from an EMBL/GenBank/DDBJ whole genome shotgun (WGS) entry which is preliminary data.</text>
</comment>
<dbReference type="PROSITE" id="PS50956">
    <property type="entry name" value="HTH_ASNC_2"/>
    <property type="match status" value="1"/>
</dbReference>
<organism evidence="6 7">
    <name type="scientific">Zestosphaera tikiterensis</name>
    <dbReference type="NCBI Taxonomy" id="1973259"/>
    <lineage>
        <taxon>Archaea</taxon>
        <taxon>Thermoproteota</taxon>
        <taxon>Thermoprotei</taxon>
        <taxon>Desulfurococcales</taxon>
        <taxon>Desulfurococcaceae</taxon>
        <taxon>Zestosphaera</taxon>
    </lineage>
</organism>